<feature type="domain" description="HEPN AbiU2-like" evidence="1">
    <location>
        <begin position="14"/>
        <end position="216"/>
    </location>
</feature>
<reference evidence="2 3" key="1">
    <citation type="journal article" date="2016" name="Nat. Commun.">
        <title>Thousands of microbial genomes shed light on interconnected biogeochemical processes in an aquifer system.</title>
        <authorList>
            <person name="Anantharaman K."/>
            <person name="Brown C.T."/>
            <person name="Hug L.A."/>
            <person name="Sharon I."/>
            <person name="Castelle C.J."/>
            <person name="Probst A.J."/>
            <person name="Thomas B.C."/>
            <person name="Singh A."/>
            <person name="Wilkins M.J."/>
            <person name="Karaoz U."/>
            <person name="Brodie E.L."/>
            <person name="Williams K.H."/>
            <person name="Hubbard S.S."/>
            <person name="Banfield J.F."/>
        </authorList>
    </citation>
    <scope>NUCLEOTIDE SEQUENCE [LARGE SCALE GENOMIC DNA]</scope>
</reference>
<sequence>MLKQQSNSSEFKTLMEYAKEMHHRYFRAISAFYALESLKEVRAPNIVGQSDAEENAKTMARYNGLFTPAEEALRVYFFLELAKMFDSSKQALHINKILNFTASNLKKLTVDAFKEYNRSQPRAFLETLVNEYKGMDHKELIAIKEMLNKHKTTLNKLETYRDKWLAHDDKKKPRLPSITGEEIRDLFEVLAKMLNIITGRLNSESWTYSHVEGDVKHHIKLVVDHLRRFEPYRLKEIEEKYQIKLKEN</sequence>
<evidence type="ECO:0000259" key="1">
    <source>
        <dbReference type="Pfam" id="PF18734"/>
    </source>
</evidence>
<evidence type="ECO:0000313" key="2">
    <source>
        <dbReference type="EMBL" id="OGN06899.1"/>
    </source>
</evidence>
<dbReference type="Pfam" id="PF18734">
    <property type="entry name" value="HEPN_AbiU2"/>
    <property type="match status" value="1"/>
</dbReference>
<organism evidence="2 3">
    <name type="scientific">Candidatus Yanofskybacteria bacterium RIFCSPHIGHO2_01_FULL_45_42</name>
    <dbReference type="NCBI Taxonomy" id="1802671"/>
    <lineage>
        <taxon>Bacteria</taxon>
        <taxon>Candidatus Yanofskyibacteriota</taxon>
    </lineage>
</organism>
<name>A0A1F8F3Q7_9BACT</name>
<dbReference type="InterPro" id="IPR040704">
    <property type="entry name" value="HEPN_AbiU2"/>
</dbReference>
<proteinExistence type="predicted"/>
<dbReference type="AlphaFoldDB" id="A0A1F8F3Q7"/>
<accession>A0A1F8F3Q7</accession>
<comment type="caution">
    <text evidence="2">The sequence shown here is derived from an EMBL/GenBank/DDBJ whole genome shotgun (WGS) entry which is preliminary data.</text>
</comment>
<gene>
    <name evidence="2" type="ORF">A2750_03025</name>
</gene>
<protein>
    <recommendedName>
        <fullName evidence="1">HEPN AbiU2-like domain-containing protein</fullName>
    </recommendedName>
</protein>
<dbReference type="EMBL" id="MGJL01000033">
    <property type="protein sequence ID" value="OGN06899.1"/>
    <property type="molecule type" value="Genomic_DNA"/>
</dbReference>
<dbReference type="Proteomes" id="UP000178023">
    <property type="component" value="Unassembled WGS sequence"/>
</dbReference>
<evidence type="ECO:0000313" key="3">
    <source>
        <dbReference type="Proteomes" id="UP000178023"/>
    </source>
</evidence>